<evidence type="ECO:0000313" key="2">
    <source>
        <dbReference type="Proteomes" id="UP000321720"/>
    </source>
</evidence>
<keyword evidence="2" id="KW-1185">Reference proteome</keyword>
<comment type="caution">
    <text evidence="1">The sequence shown here is derived from an EMBL/GenBank/DDBJ whole genome shotgun (WGS) entry which is preliminary data.</text>
</comment>
<sequence>MANRHQVQEEHPLSRARRIALRAQGLDRGRPSVEQVTMRHVQQVVDRLGLLQIDSVNVLARAHLVPVYSRMGPYDPALIDRASARSPRRLVEAWAHVASFVPPHTLRLLAWRQRAYQEDSWGMIRDVPLQQAALVEDVRALLRERGPLTAAQVHELLEGAAIARVHWGWNWSDAKRVLEFLFFTGEVTSAGRNPAFERRYDLTERVLPPHVLAEPEPSKQDAVRELVRIAARANGIGSAQCLADYFRVRTQVALAAIDDLVDAGELVPSRVAGWDREVYRHRDAVAPRRSDACALLSPFDPLVFERRRLEELFGLRYRIEIYVPEAQRVWGYYVLPFLLGERIAALVDLKADRATGTLLVRAAHHPPTSASGAARARDGSDESAVVAALVPELRLAARWLGLDEVRIDPSGLGGDLVAPLHRELTAA</sequence>
<reference evidence="1 2" key="1">
    <citation type="submission" date="2019-07" db="EMBL/GenBank/DDBJ databases">
        <title>Whole genome shotgun sequence of Cellulomonas composti NBRC 100758.</title>
        <authorList>
            <person name="Hosoyama A."/>
            <person name="Uohara A."/>
            <person name="Ohji S."/>
            <person name="Ichikawa N."/>
        </authorList>
    </citation>
    <scope>NUCLEOTIDE SEQUENCE [LARGE SCALE GENOMIC DNA]</scope>
    <source>
        <strain evidence="1 2">NBRC 100758</strain>
    </source>
</reference>
<name>A0A511JBQ2_9CELL</name>
<evidence type="ECO:0000313" key="1">
    <source>
        <dbReference type="EMBL" id="GEL95133.1"/>
    </source>
</evidence>
<gene>
    <name evidence="1" type="ORF">CCO02nite_17910</name>
</gene>
<dbReference type="InterPro" id="IPR009351">
    <property type="entry name" value="AlkZ-like"/>
</dbReference>
<accession>A0A511JBQ2</accession>
<proteinExistence type="predicted"/>
<dbReference type="PANTHER" id="PTHR30528:SF0">
    <property type="entry name" value="CYTOPLASMIC PROTEIN"/>
    <property type="match status" value="1"/>
</dbReference>
<dbReference type="Proteomes" id="UP000321720">
    <property type="component" value="Unassembled WGS sequence"/>
</dbReference>
<protein>
    <recommendedName>
        <fullName evidence="3">Winged helix-turn-helix domain-containing protein</fullName>
    </recommendedName>
</protein>
<dbReference type="RefSeq" id="WP_246117445.1">
    <property type="nucleotide sequence ID" value="NZ_BJWG01000007.1"/>
</dbReference>
<evidence type="ECO:0008006" key="3">
    <source>
        <dbReference type="Google" id="ProtNLM"/>
    </source>
</evidence>
<organism evidence="1 2">
    <name type="scientific">Cellulomonas composti</name>
    <dbReference type="NCBI Taxonomy" id="266130"/>
    <lineage>
        <taxon>Bacteria</taxon>
        <taxon>Bacillati</taxon>
        <taxon>Actinomycetota</taxon>
        <taxon>Actinomycetes</taxon>
        <taxon>Micrococcales</taxon>
        <taxon>Cellulomonadaceae</taxon>
        <taxon>Cellulomonas</taxon>
    </lineage>
</organism>
<dbReference type="PANTHER" id="PTHR30528">
    <property type="entry name" value="CYTOPLASMIC PROTEIN"/>
    <property type="match status" value="1"/>
</dbReference>
<dbReference type="Pfam" id="PF06224">
    <property type="entry name" value="AlkZ-like"/>
    <property type="match status" value="1"/>
</dbReference>
<dbReference type="AlphaFoldDB" id="A0A511JBQ2"/>
<dbReference type="EMBL" id="BJWG01000007">
    <property type="protein sequence ID" value="GEL95133.1"/>
    <property type="molecule type" value="Genomic_DNA"/>
</dbReference>